<reference evidence="3" key="1">
    <citation type="journal article" date="2016" name="Proc. Natl. Acad. Sci. U.S.A.">
        <title>Chromosome-level assembly of Arabidopsis thaliana Ler reveals the extent of translocation and inversion polymorphisms.</title>
        <authorList>
            <person name="Zapata L."/>
            <person name="Ding J."/>
            <person name="Willing E.M."/>
            <person name="Hartwig B."/>
            <person name="Bezdan D."/>
            <person name="Jiao W.B."/>
            <person name="Patel V."/>
            <person name="Velikkakam James G."/>
            <person name="Koornneef M."/>
            <person name="Ossowski S."/>
            <person name="Schneeberger K."/>
        </authorList>
    </citation>
    <scope>NUCLEOTIDE SEQUENCE [LARGE SCALE GENOMIC DNA]</scope>
    <source>
        <strain evidence="3">cv. Landsberg erecta</strain>
    </source>
</reference>
<feature type="domain" description="Reverse transcriptase Ty1/copia-type" evidence="1">
    <location>
        <begin position="3"/>
        <end position="187"/>
    </location>
</feature>
<dbReference type="Proteomes" id="UP000078284">
    <property type="component" value="Unassembled WGS sequence"/>
</dbReference>
<protein>
    <recommendedName>
        <fullName evidence="1">Reverse transcriptase Ty1/copia-type domain-containing protein</fullName>
    </recommendedName>
</protein>
<dbReference type="InterPro" id="IPR043502">
    <property type="entry name" value="DNA/RNA_pol_sf"/>
</dbReference>
<evidence type="ECO:0000313" key="3">
    <source>
        <dbReference type="Proteomes" id="UP000078284"/>
    </source>
</evidence>
<evidence type="ECO:0000313" key="2">
    <source>
        <dbReference type="EMBL" id="OAO89363.1"/>
    </source>
</evidence>
<dbReference type="ExpressionAtlas" id="A0A178U6A4">
    <property type="expression patterns" value="baseline and differential"/>
</dbReference>
<gene>
    <name evidence="2" type="ORF">AXX17_ATUG01400</name>
</gene>
<dbReference type="EMBL" id="LUHQ01000011">
    <property type="protein sequence ID" value="OAO89363.1"/>
    <property type="molecule type" value="Genomic_DNA"/>
</dbReference>
<proteinExistence type="predicted"/>
<dbReference type="CDD" id="cd09272">
    <property type="entry name" value="RNase_HI_RT_Ty1"/>
    <property type="match status" value="1"/>
</dbReference>
<accession>A0A178U6A4</accession>
<dbReference type="PANTHER" id="PTHR11439">
    <property type="entry name" value="GAG-POL-RELATED RETROTRANSPOSON"/>
    <property type="match status" value="1"/>
</dbReference>
<sequence>MATVKIILSLAPKMRWSLHQLDVSNAFLNGDLSEEIYMKLPPGYGELMGVEVSPDVVCRLHKSIYGLKQASCQWFLKFKSTLVGFGFETCHGDHTLFMKEANGHYLVVLVYVDDILIASTHDAAVVELKSQLSSAFQLRDLGPPKFFLGIEIARNDQGITLNQRKYVLDLLASSGFSDCKPSSIPMEPNQTLSKDTGIVLADSKQYRRLIGKLQYLCITRLDITFAVSVLAQFSSAPTDIHLMAIHKVLRYLKGSIGQGLFYGTDSNFDLRVFSDADGGTCPDSRRSVIGFAIFIGSSLVSWRAKKQDVVSMSTAEAEYRAMAVATKELLWIGYLLTSLKVPFKAPAYLYCDNEAALHIASNSVFHKRTKHIERDCHKVRECIEAGILKTMFVRSDNQLADMLTKPLYPALFRANNTKLGVLNIYEAQA</sequence>
<evidence type="ECO:0000259" key="1">
    <source>
        <dbReference type="Pfam" id="PF07727"/>
    </source>
</evidence>
<comment type="caution">
    <text evidence="2">The sequence shown here is derived from an EMBL/GenBank/DDBJ whole genome shotgun (WGS) entry which is preliminary data.</text>
</comment>
<dbReference type="InterPro" id="IPR013103">
    <property type="entry name" value="RVT_2"/>
</dbReference>
<name>A0A178U6A4_ARATH</name>
<dbReference type="PANTHER" id="PTHR11439:SF470">
    <property type="entry name" value="CYSTEINE-RICH RLK (RECEPTOR-LIKE PROTEIN KINASE) 8"/>
    <property type="match status" value="1"/>
</dbReference>
<dbReference type="AlphaFoldDB" id="A0A178U6A4"/>
<dbReference type="SUPFAM" id="SSF56672">
    <property type="entry name" value="DNA/RNA polymerases"/>
    <property type="match status" value="1"/>
</dbReference>
<dbReference type="Pfam" id="PF07727">
    <property type="entry name" value="RVT_2"/>
    <property type="match status" value="1"/>
</dbReference>
<organism evidence="2 3">
    <name type="scientific">Arabidopsis thaliana</name>
    <name type="common">Mouse-ear cress</name>
    <dbReference type="NCBI Taxonomy" id="3702"/>
    <lineage>
        <taxon>Eukaryota</taxon>
        <taxon>Viridiplantae</taxon>
        <taxon>Streptophyta</taxon>
        <taxon>Embryophyta</taxon>
        <taxon>Tracheophyta</taxon>
        <taxon>Spermatophyta</taxon>
        <taxon>Magnoliopsida</taxon>
        <taxon>eudicotyledons</taxon>
        <taxon>Gunneridae</taxon>
        <taxon>Pentapetalae</taxon>
        <taxon>rosids</taxon>
        <taxon>malvids</taxon>
        <taxon>Brassicales</taxon>
        <taxon>Brassicaceae</taxon>
        <taxon>Camelineae</taxon>
        <taxon>Arabidopsis</taxon>
    </lineage>
</organism>